<evidence type="ECO:0000313" key="2">
    <source>
        <dbReference type="Proteomes" id="UP000186594"/>
    </source>
</evidence>
<accession>A0A1U7LHM0</accession>
<name>A0A1U7LHM0_NEOID</name>
<protein>
    <submittedName>
        <fullName evidence="1">Uncharacterized protein</fullName>
    </submittedName>
</protein>
<keyword evidence="2" id="KW-1185">Reference proteome</keyword>
<dbReference type="AlphaFoldDB" id="A0A1U7LHM0"/>
<gene>
    <name evidence="1" type="ORF">NEOLI_002133</name>
</gene>
<evidence type="ECO:0000313" key="1">
    <source>
        <dbReference type="EMBL" id="OLL22155.1"/>
    </source>
</evidence>
<dbReference type="EMBL" id="LXFE01003829">
    <property type="protein sequence ID" value="OLL22155.1"/>
    <property type="molecule type" value="Genomic_DNA"/>
</dbReference>
<proteinExistence type="predicted"/>
<comment type="caution">
    <text evidence="1">The sequence shown here is derived from an EMBL/GenBank/DDBJ whole genome shotgun (WGS) entry which is preliminary data.</text>
</comment>
<sequence length="116" mass="12982">MCIRFLLYFTNGFPPSSNYEANALISKGAGSCPFFSCLFGAKRMTLLSSITFMISSWAASTWARLPDRLHTRSLLEELGSRESGFMNETDSTIAKLNFGACHLFDTFERFSTLPNN</sequence>
<dbReference type="Proteomes" id="UP000186594">
    <property type="component" value="Unassembled WGS sequence"/>
</dbReference>
<organism evidence="1 2">
    <name type="scientific">Neolecta irregularis (strain DAH-3)</name>
    <dbReference type="NCBI Taxonomy" id="1198029"/>
    <lineage>
        <taxon>Eukaryota</taxon>
        <taxon>Fungi</taxon>
        <taxon>Dikarya</taxon>
        <taxon>Ascomycota</taxon>
        <taxon>Taphrinomycotina</taxon>
        <taxon>Neolectales</taxon>
        <taxon>Neolectaceae</taxon>
        <taxon>Neolecta</taxon>
    </lineage>
</organism>
<reference evidence="1 2" key="1">
    <citation type="submission" date="2016-04" db="EMBL/GenBank/DDBJ databases">
        <title>Evolutionary innovation and constraint leading to complex multicellularity in the Ascomycota.</title>
        <authorList>
            <person name="Cisse O."/>
            <person name="Nguyen A."/>
            <person name="Hewitt D.A."/>
            <person name="Jedd G."/>
            <person name="Stajich J.E."/>
        </authorList>
    </citation>
    <scope>NUCLEOTIDE SEQUENCE [LARGE SCALE GENOMIC DNA]</scope>
    <source>
        <strain evidence="1 2">DAH-3</strain>
    </source>
</reference>